<dbReference type="InterPro" id="IPR055162">
    <property type="entry name" value="RET_CRD"/>
</dbReference>
<evidence type="ECO:0000259" key="1">
    <source>
        <dbReference type="Pfam" id="PF22540"/>
    </source>
</evidence>
<sequence length="367" mass="41042">YGGMSVSQERDGILKILDEDDSAPIRSRNPLVEWHFTNKTDDLDDQLMILDPDMVSTSSYVVELIGNTYNLVTIESVNKFNIKKKLCAKEAENRTGYIFNAECTLLTPVMSFEENKLRKNYPHQIKFQVAFIDKTLIQYTNNNNRQVAYDVVLTLPQFEDEIEVGVGSDSHSGRPPEWTQLEREIPQSEVNVSFTKPVRRYYRLAQLIYPALTQNALLQNPPSDIAFSISPESRQVGVGITPIAGILYVDDPNKLQEGEITVLRGKMSISVLLILNTTEHSPCVESEDGVPICSSKVYNESCESTCGLGTSGSCSWRSQDKDKEELLSSSYSTCSPDLSSCPDGFCDELESLDSGICLQDCVCKYTF</sequence>
<reference evidence="2 3" key="1">
    <citation type="submission" date="2023-11" db="EMBL/GenBank/DDBJ databases">
        <title>Halocaridina rubra genome assembly.</title>
        <authorList>
            <person name="Smith C."/>
        </authorList>
    </citation>
    <scope>NUCLEOTIDE SEQUENCE [LARGE SCALE GENOMIC DNA]</scope>
    <source>
        <strain evidence="2">EP-1</strain>
        <tissue evidence="2">Whole</tissue>
    </source>
</reference>
<dbReference type="Pfam" id="PF22540">
    <property type="entry name" value="RET_CRD"/>
    <property type="match status" value="1"/>
</dbReference>
<dbReference type="AlphaFoldDB" id="A0AAN8XF46"/>
<feature type="domain" description="RET cysteine rich" evidence="1">
    <location>
        <begin position="293"/>
        <end position="363"/>
    </location>
</feature>
<organism evidence="2 3">
    <name type="scientific">Halocaridina rubra</name>
    <name type="common">Hawaiian red shrimp</name>
    <dbReference type="NCBI Taxonomy" id="373956"/>
    <lineage>
        <taxon>Eukaryota</taxon>
        <taxon>Metazoa</taxon>
        <taxon>Ecdysozoa</taxon>
        <taxon>Arthropoda</taxon>
        <taxon>Crustacea</taxon>
        <taxon>Multicrustacea</taxon>
        <taxon>Malacostraca</taxon>
        <taxon>Eumalacostraca</taxon>
        <taxon>Eucarida</taxon>
        <taxon>Decapoda</taxon>
        <taxon>Pleocyemata</taxon>
        <taxon>Caridea</taxon>
        <taxon>Atyoidea</taxon>
        <taxon>Atyidae</taxon>
        <taxon>Halocaridina</taxon>
    </lineage>
</organism>
<accession>A0AAN8XF46</accession>
<evidence type="ECO:0000313" key="2">
    <source>
        <dbReference type="EMBL" id="KAK7083026.1"/>
    </source>
</evidence>
<protein>
    <recommendedName>
        <fullName evidence="1">RET cysteine rich domain-containing protein</fullName>
    </recommendedName>
</protein>
<name>A0AAN8XF46_HALRR</name>
<comment type="caution">
    <text evidence="2">The sequence shown here is derived from an EMBL/GenBank/DDBJ whole genome shotgun (WGS) entry which is preliminary data.</text>
</comment>
<keyword evidence="3" id="KW-1185">Reference proteome</keyword>
<proteinExistence type="predicted"/>
<dbReference type="Proteomes" id="UP001381693">
    <property type="component" value="Unassembled WGS sequence"/>
</dbReference>
<dbReference type="EMBL" id="JAXCGZ010003826">
    <property type="protein sequence ID" value="KAK7083026.1"/>
    <property type="molecule type" value="Genomic_DNA"/>
</dbReference>
<gene>
    <name evidence="2" type="ORF">SK128_009237</name>
</gene>
<evidence type="ECO:0000313" key="3">
    <source>
        <dbReference type="Proteomes" id="UP001381693"/>
    </source>
</evidence>
<feature type="non-terminal residue" evidence="2">
    <location>
        <position position="1"/>
    </location>
</feature>